<accession>A0A250L0J9</accession>
<protein>
    <recommendedName>
        <fullName evidence="3">NRDE family protein</fullName>
    </recommendedName>
</protein>
<gene>
    <name evidence="1" type="ORF">sS8_5445</name>
</gene>
<dbReference type="PANTHER" id="PTHR17985">
    <property type="entry name" value="SER/THR-RICH PROTEIN T10 IN DGCR REGION"/>
    <property type="match status" value="1"/>
</dbReference>
<dbReference type="AlphaFoldDB" id="A0A250L0J9"/>
<dbReference type="KEGG" id="mmai:sS8_5445"/>
<dbReference type="RefSeq" id="WP_170161275.1">
    <property type="nucleotide sequence ID" value="NZ_AP017928.1"/>
</dbReference>
<dbReference type="Pfam" id="PF05742">
    <property type="entry name" value="TANGO2"/>
    <property type="match status" value="1"/>
</dbReference>
<evidence type="ECO:0000313" key="1">
    <source>
        <dbReference type="EMBL" id="BBA37362.1"/>
    </source>
</evidence>
<name>A0A250L0J9_9GAMM</name>
<keyword evidence="2" id="KW-1185">Reference proteome</keyword>
<reference evidence="1 2" key="1">
    <citation type="submission" date="2016-12" db="EMBL/GenBank/DDBJ databases">
        <title>Genome sequencing of Methylocaldum marinum.</title>
        <authorList>
            <person name="Takeuchi M."/>
            <person name="Kamagata Y."/>
            <person name="Hiraoka S."/>
            <person name="Oshima K."/>
            <person name="Hattori M."/>
            <person name="Iwasaki W."/>
        </authorList>
    </citation>
    <scope>NUCLEOTIDE SEQUENCE [LARGE SCALE GENOMIC DNA]</scope>
    <source>
        <strain evidence="1 2">S8</strain>
    </source>
</reference>
<evidence type="ECO:0008006" key="3">
    <source>
        <dbReference type="Google" id="ProtNLM"/>
    </source>
</evidence>
<proteinExistence type="predicted"/>
<dbReference type="Proteomes" id="UP000266313">
    <property type="component" value="Chromosome"/>
</dbReference>
<evidence type="ECO:0000313" key="2">
    <source>
        <dbReference type="Proteomes" id="UP000266313"/>
    </source>
</evidence>
<dbReference type="PANTHER" id="PTHR17985:SF8">
    <property type="entry name" value="TRANSPORT AND GOLGI ORGANIZATION PROTEIN 2 HOMOLOG"/>
    <property type="match status" value="1"/>
</dbReference>
<dbReference type="EMBL" id="AP017928">
    <property type="protein sequence ID" value="BBA37362.1"/>
    <property type="molecule type" value="Genomic_DNA"/>
</dbReference>
<organism evidence="1 2">
    <name type="scientific">Methylocaldum marinum</name>
    <dbReference type="NCBI Taxonomy" id="1432792"/>
    <lineage>
        <taxon>Bacteria</taxon>
        <taxon>Pseudomonadati</taxon>
        <taxon>Pseudomonadota</taxon>
        <taxon>Gammaproteobacteria</taxon>
        <taxon>Methylococcales</taxon>
        <taxon>Methylococcaceae</taxon>
        <taxon>Methylocaldum</taxon>
    </lineage>
</organism>
<sequence length="297" mass="31983">MSTVALAWGAHPDFPLVLFANRDESHTRPTAPAAWWTDEPGCLGGRDLAGGGTWFGVARDGRFSLVTAFRDSAPADPDAPTRGQLPLEYLSSGEEPVVHARRFVRARGGHPPFNLLIGSPRHMYYAATRARLPLALTPGIHTLSNGLLDEPWPKCVRLDTLLGSYVRTHGGFAMLLGAYSELSKADVRGADDPVCTAKPVTPADFATAGFSMLADRETTYEGLPDTGVGRAEEERLSACFVIGAESGTRSTTALIMARDGRIYFEERSFDPAGVESGRVVEEWTIDPQVFSGSGNDD</sequence>
<dbReference type="InterPro" id="IPR008551">
    <property type="entry name" value="TANGO2"/>
</dbReference>